<dbReference type="UniPathway" id="UPA00074">
    <property type="reaction ID" value="UER00942"/>
</dbReference>
<dbReference type="PANTHER" id="PTHR11609">
    <property type="entry name" value="PURINE BIOSYNTHESIS PROTEIN 6/7, PUR6/7"/>
    <property type="match status" value="1"/>
</dbReference>
<dbReference type="OrthoDB" id="9804625at2"/>
<feature type="binding site" evidence="6">
    <location>
        <begin position="252"/>
        <end position="253"/>
    </location>
    <ligand>
        <name>ATP</name>
        <dbReference type="ChEBI" id="CHEBI:30616"/>
    </ligand>
</feature>
<accession>A0A556N1D9</accession>
<keyword evidence="4 6" id="KW-0067">ATP-binding</keyword>
<evidence type="ECO:0000313" key="10">
    <source>
        <dbReference type="Proteomes" id="UP000316008"/>
    </source>
</evidence>
<keyword evidence="2 6" id="KW-0658">Purine biosynthesis</keyword>
<reference evidence="9 10" key="1">
    <citation type="submission" date="2019-07" db="EMBL/GenBank/DDBJ databases">
        <authorList>
            <person name="Huq M.A."/>
        </authorList>
    </citation>
    <scope>NUCLEOTIDE SEQUENCE [LARGE SCALE GENOMIC DNA]</scope>
    <source>
        <strain evidence="9 10">MAH-3</strain>
    </source>
</reference>
<name>A0A556N1D9_9FLAO</name>
<dbReference type="PANTHER" id="PTHR11609:SF5">
    <property type="entry name" value="PHOSPHORIBOSYLAMINOIMIDAZOLE CARBOXYLASE"/>
    <property type="match status" value="1"/>
</dbReference>
<dbReference type="AlphaFoldDB" id="A0A556N1D9"/>
<protein>
    <recommendedName>
        <fullName evidence="6 7">N5-carboxyaminoimidazole ribonucleotide synthase</fullName>
        <shortName evidence="6 7">N5-CAIR synthase</shortName>
        <ecNumber evidence="6 7">6.3.4.18</ecNumber>
    </recommendedName>
    <alternativeName>
        <fullName evidence="6 7">5-(carboxyamino)imidazole ribonucleotide synthetase</fullName>
    </alternativeName>
</protein>
<comment type="function">
    <text evidence="6">Catalyzes the ATP-dependent conversion of 5-aminoimidazole ribonucleotide (AIR) and HCO(3)(-) to N5-carboxyaminoimidazole ribonucleotide (N5-CAIR).</text>
</comment>
<dbReference type="SUPFAM" id="SSF56059">
    <property type="entry name" value="Glutathione synthetase ATP-binding domain-like"/>
    <property type="match status" value="1"/>
</dbReference>
<dbReference type="HAMAP" id="MF_01928">
    <property type="entry name" value="PurK"/>
    <property type="match status" value="1"/>
</dbReference>
<feature type="domain" description="ATP-grasp" evidence="8">
    <location>
        <begin position="100"/>
        <end position="282"/>
    </location>
</feature>
<dbReference type="Pfam" id="PF02222">
    <property type="entry name" value="ATP-grasp"/>
    <property type="match status" value="1"/>
</dbReference>
<evidence type="ECO:0000256" key="6">
    <source>
        <dbReference type="HAMAP-Rule" id="MF_01928"/>
    </source>
</evidence>
<evidence type="ECO:0000256" key="5">
    <source>
        <dbReference type="ARBA" id="ARBA00023239"/>
    </source>
</evidence>
<comment type="caution">
    <text evidence="9">The sequence shown here is derived from an EMBL/GenBank/DDBJ whole genome shotgun (WGS) entry which is preliminary data.</text>
</comment>
<feature type="binding site" evidence="6">
    <location>
        <begin position="165"/>
        <end position="168"/>
    </location>
    <ligand>
        <name>ATP</name>
        <dbReference type="ChEBI" id="CHEBI:30616"/>
    </ligand>
</feature>
<feature type="binding site" evidence="6">
    <location>
        <position position="134"/>
    </location>
    <ligand>
        <name>ATP</name>
        <dbReference type="ChEBI" id="CHEBI:30616"/>
    </ligand>
</feature>
<dbReference type="InterPro" id="IPR011761">
    <property type="entry name" value="ATP-grasp"/>
</dbReference>
<dbReference type="InterPro" id="IPR054350">
    <property type="entry name" value="PurT/PurK_preATP-grasp"/>
</dbReference>
<comment type="catalytic activity">
    <reaction evidence="6 7">
        <text>5-amino-1-(5-phospho-beta-D-ribosyl)imidazole + hydrogencarbonate + ATP = 5-carboxyamino-1-(5-phospho-D-ribosyl)imidazole + ADP + phosphate + 2 H(+)</text>
        <dbReference type="Rhea" id="RHEA:19317"/>
        <dbReference type="ChEBI" id="CHEBI:15378"/>
        <dbReference type="ChEBI" id="CHEBI:17544"/>
        <dbReference type="ChEBI" id="CHEBI:30616"/>
        <dbReference type="ChEBI" id="CHEBI:43474"/>
        <dbReference type="ChEBI" id="CHEBI:58730"/>
        <dbReference type="ChEBI" id="CHEBI:137981"/>
        <dbReference type="ChEBI" id="CHEBI:456216"/>
        <dbReference type="EC" id="6.3.4.18"/>
    </reaction>
</comment>
<dbReference type="EC" id="6.3.4.18" evidence="6 7"/>
<dbReference type="NCBIfam" id="NF004679">
    <property type="entry name" value="PRK06019.1-5"/>
    <property type="match status" value="1"/>
</dbReference>
<dbReference type="InterPro" id="IPR003135">
    <property type="entry name" value="ATP-grasp_carboxylate-amine"/>
</dbReference>
<dbReference type="FunFam" id="3.30.470.20:FF:000037">
    <property type="entry name" value="Phosphoribosylaminoimidazole carboxylase, chloroplastic"/>
    <property type="match status" value="1"/>
</dbReference>
<evidence type="ECO:0000256" key="3">
    <source>
        <dbReference type="ARBA" id="ARBA00022793"/>
    </source>
</evidence>
<feature type="binding site" evidence="6">
    <location>
        <position position="173"/>
    </location>
    <ligand>
        <name>ATP</name>
        <dbReference type="ChEBI" id="CHEBI:30616"/>
    </ligand>
</feature>
<comment type="pathway">
    <text evidence="6 7">Purine metabolism; IMP biosynthesis via de novo pathway; 5-amino-1-(5-phospho-D-ribosyl)imidazole-4-carboxylate from 5-amino-1-(5-phospho-D-ribosyl)imidazole (N5-CAIR route): step 1/2.</text>
</comment>
<evidence type="ECO:0000256" key="7">
    <source>
        <dbReference type="RuleBase" id="RU361200"/>
    </source>
</evidence>
<evidence type="ECO:0000256" key="4">
    <source>
        <dbReference type="ARBA" id="ARBA00022840"/>
    </source>
</evidence>
<dbReference type="InterPro" id="IPR016185">
    <property type="entry name" value="PreATP-grasp_dom_sf"/>
</dbReference>
<dbReference type="EMBL" id="VLPL01000003">
    <property type="protein sequence ID" value="TSJ45873.1"/>
    <property type="molecule type" value="Genomic_DNA"/>
</dbReference>
<dbReference type="Gene3D" id="3.30.470.20">
    <property type="entry name" value="ATP-grasp fold, B domain"/>
    <property type="match status" value="1"/>
</dbReference>
<proteinExistence type="inferred from homology"/>
<keyword evidence="5" id="KW-0456">Lyase</keyword>
<dbReference type="Gene3D" id="3.30.1490.20">
    <property type="entry name" value="ATP-grasp fold, A domain"/>
    <property type="match status" value="1"/>
</dbReference>
<evidence type="ECO:0000313" key="9">
    <source>
        <dbReference type="EMBL" id="TSJ45873.1"/>
    </source>
</evidence>
<sequence length="368" mass="41029">MLGGGQLGRMFIQEALNYDVHVHCLDPDADAPCRYLATSFQHGSLKDYDTVVQFGSNKDVVTVEIEHVNVEALHELENRGIKVFPQPGVLAIVQDKGLQKEFYLKNNLPTAEFMLVNGKEELISKNIPFPYVLKWRKGGYDGKGVQIMKSAADFDQLIDTPYVIEQMVPFTKELSVIVARNEAGESVVYPTVECEFSPVANLVEFLFSPAEISEEVEKKAREIALKVIDSLQMVGILAVELFLTADDEILINEIAPRPHNSGHHTIECCYTSQFEQHLRSIVNAPLGSTKLITPGVMINLLGEPGYEGIAKYENLEQVISREGVSVHLYGKQTTKPFRKMGHVTIYGPDLNELKTTGRIVAKELKIKA</sequence>
<dbReference type="PROSITE" id="PS50975">
    <property type="entry name" value="ATP_GRASP"/>
    <property type="match status" value="1"/>
</dbReference>
<comment type="function">
    <text evidence="7">Catalyzes the ATP-dependent conversion of 5-aminoimidazole ribonucleotide (AIR) and HCO(3)- to N5-carboxyaminoimidazole ribonucleotide (N5-CAIR).</text>
</comment>
<dbReference type="GO" id="GO:0034028">
    <property type="term" value="F:5-(carboxyamino)imidazole ribonucleotide synthase activity"/>
    <property type="evidence" value="ECO:0007669"/>
    <property type="project" value="UniProtKB-UniRule"/>
</dbReference>
<dbReference type="Pfam" id="PF17769">
    <property type="entry name" value="PurK_C"/>
    <property type="match status" value="1"/>
</dbReference>
<comment type="subunit">
    <text evidence="6 7">Homodimer.</text>
</comment>
<keyword evidence="10" id="KW-1185">Reference proteome</keyword>
<evidence type="ECO:0000256" key="1">
    <source>
        <dbReference type="ARBA" id="ARBA00022741"/>
    </source>
</evidence>
<dbReference type="GO" id="GO:0005829">
    <property type="term" value="C:cytosol"/>
    <property type="evidence" value="ECO:0007669"/>
    <property type="project" value="TreeGrafter"/>
</dbReference>
<dbReference type="GO" id="GO:0005524">
    <property type="term" value="F:ATP binding"/>
    <property type="evidence" value="ECO:0007669"/>
    <property type="project" value="UniProtKB-UniRule"/>
</dbReference>
<comment type="caution">
    <text evidence="6">Lacks conserved residue(s) required for the propagation of feature annotation.</text>
</comment>
<dbReference type="GO" id="GO:0046872">
    <property type="term" value="F:metal ion binding"/>
    <property type="evidence" value="ECO:0007669"/>
    <property type="project" value="InterPro"/>
</dbReference>
<organism evidence="9 10">
    <name type="scientific">Fluviicola chungangensis</name>
    <dbReference type="NCBI Taxonomy" id="2597671"/>
    <lineage>
        <taxon>Bacteria</taxon>
        <taxon>Pseudomonadati</taxon>
        <taxon>Bacteroidota</taxon>
        <taxon>Flavobacteriia</taxon>
        <taxon>Flavobacteriales</taxon>
        <taxon>Crocinitomicaceae</taxon>
        <taxon>Fluviicola</taxon>
    </lineage>
</organism>
<dbReference type="SUPFAM" id="SSF51246">
    <property type="entry name" value="Rudiment single hybrid motif"/>
    <property type="match status" value="1"/>
</dbReference>
<dbReference type="Proteomes" id="UP000316008">
    <property type="component" value="Unassembled WGS sequence"/>
</dbReference>
<keyword evidence="1 6" id="KW-0547">Nucleotide-binding</keyword>
<evidence type="ECO:0000259" key="8">
    <source>
        <dbReference type="PROSITE" id="PS50975"/>
    </source>
</evidence>
<dbReference type="GO" id="GO:0004638">
    <property type="term" value="F:phosphoribosylaminoimidazole carboxylase activity"/>
    <property type="evidence" value="ECO:0007669"/>
    <property type="project" value="InterPro"/>
</dbReference>
<comment type="similarity">
    <text evidence="6 7">Belongs to the PurK/PurT family.</text>
</comment>
<feature type="binding site" evidence="6">
    <location>
        <position position="96"/>
    </location>
    <ligand>
        <name>ATP</name>
        <dbReference type="ChEBI" id="CHEBI:30616"/>
    </ligand>
</feature>
<keyword evidence="3" id="KW-0210">Decarboxylase</keyword>
<evidence type="ECO:0000256" key="2">
    <source>
        <dbReference type="ARBA" id="ARBA00022755"/>
    </source>
</evidence>
<keyword evidence="6 7" id="KW-0436">Ligase</keyword>
<dbReference type="InterPro" id="IPR013815">
    <property type="entry name" value="ATP_grasp_subdomain_1"/>
</dbReference>
<dbReference type="Gene3D" id="3.40.50.20">
    <property type="match status" value="1"/>
</dbReference>
<dbReference type="InterPro" id="IPR005875">
    <property type="entry name" value="PurK"/>
</dbReference>
<dbReference type="SUPFAM" id="SSF52440">
    <property type="entry name" value="PreATP-grasp domain"/>
    <property type="match status" value="1"/>
</dbReference>
<dbReference type="GO" id="GO:0006189">
    <property type="term" value="P:'de novo' IMP biosynthetic process"/>
    <property type="evidence" value="ECO:0007669"/>
    <property type="project" value="UniProtKB-UniRule"/>
</dbReference>
<dbReference type="NCBIfam" id="TIGR01161">
    <property type="entry name" value="purK"/>
    <property type="match status" value="1"/>
</dbReference>
<gene>
    <name evidence="6 7" type="primary">purK</name>
    <name evidence="9" type="ORF">FO442_07315</name>
</gene>
<dbReference type="InterPro" id="IPR040686">
    <property type="entry name" value="PurK_C"/>
</dbReference>
<dbReference type="InterPro" id="IPR011054">
    <property type="entry name" value="Rudment_hybrid_motif"/>
</dbReference>
<dbReference type="Pfam" id="PF22660">
    <property type="entry name" value="RS_preATP-grasp-like"/>
    <property type="match status" value="1"/>
</dbReference>